<evidence type="ECO:0000256" key="8">
    <source>
        <dbReference type="SAM" id="MobiDB-lite"/>
    </source>
</evidence>
<keyword evidence="7" id="KW-0539">Nucleus</keyword>
<feature type="domain" description="Myb-like" evidence="9">
    <location>
        <begin position="149"/>
        <end position="199"/>
    </location>
</feature>
<keyword evidence="5" id="KW-0010">Activator</keyword>
<dbReference type="InterPro" id="IPR017930">
    <property type="entry name" value="Myb_dom"/>
</dbReference>
<feature type="domain" description="Myb-like" evidence="9">
    <location>
        <begin position="96"/>
        <end position="148"/>
    </location>
</feature>
<evidence type="ECO:0000256" key="5">
    <source>
        <dbReference type="ARBA" id="ARBA00023159"/>
    </source>
</evidence>
<keyword evidence="6" id="KW-0804">Transcription</keyword>
<dbReference type="PANTHER" id="PTHR47995">
    <property type="entry name" value="TRANSCRIPTION FACTOR MYB33-RELATED"/>
    <property type="match status" value="1"/>
</dbReference>
<evidence type="ECO:0000256" key="6">
    <source>
        <dbReference type="ARBA" id="ARBA00023163"/>
    </source>
</evidence>
<evidence type="ECO:0000256" key="3">
    <source>
        <dbReference type="ARBA" id="ARBA00023015"/>
    </source>
</evidence>
<feature type="domain" description="HTH myb-type" evidence="10">
    <location>
        <begin position="149"/>
        <end position="203"/>
    </location>
</feature>
<organism evidence="11 12">
    <name type="scientific">Nepenthes gracilis</name>
    <name type="common">Slender pitcher plant</name>
    <dbReference type="NCBI Taxonomy" id="150966"/>
    <lineage>
        <taxon>Eukaryota</taxon>
        <taxon>Viridiplantae</taxon>
        <taxon>Streptophyta</taxon>
        <taxon>Embryophyta</taxon>
        <taxon>Tracheophyta</taxon>
        <taxon>Spermatophyta</taxon>
        <taxon>Magnoliopsida</taxon>
        <taxon>eudicotyledons</taxon>
        <taxon>Gunneridae</taxon>
        <taxon>Pentapetalae</taxon>
        <taxon>Caryophyllales</taxon>
        <taxon>Nepenthaceae</taxon>
        <taxon>Nepenthes</taxon>
    </lineage>
</organism>
<evidence type="ECO:0008006" key="13">
    <source>
        <dbReference type="Google" id="ProtNLM"/>
    </source>
</evidence>
<dbReference type="GO" id="GO:0003677">
    <property type="term" value="F:DNA binding"/>
    <property type="evidence" value="ECO:0007669"/>
    <property type="project" value="UniProtKB-KW"/>
</dbReference>
<dbReference type="FunFam" id="1.10.10.60:FF:000001">
    <property type="entry name" value="MYB-related transcription factor"/>
    <property type="match status" value="1"/>
</dbReference>
<dbReference type="Proteomes" id="UP001279734">
    <property type="component" value="Unassembled WGS sequence"/>
</dbReference>
<dbReference type="Gene3D" id="1.10.10.60">
    <property type="entry name" value="Homeodomain-like"/>
    <property type="match status" value="2"/>
</dbReference>
<evidence type="ECO:0000256" key="2">
    <source>
        <dbReference type="ARBA" id="ARBA00022737"/>
    </source>
</evidence>
<keyword evidence="4" id="KW-0238">DNA-binding</keyword>
<sequence length="583" mass="65001">MKRKWRLLLNFRNWRFHDSTWLILSFTVQTKKFVDCFGPLNFITGLWKASLADHNFRQLTKMIDTATEAENTKTFRCRKNSPSVEEAGSGGNSSGGSALKKGPWTSAEDAILVDYVSKHGEGNWNAVQKHSGLSRCGKSCRLRWANHLRPDLKKGAFTPEEESCIIQLHAKMGNKWACMAAELPGRTDNEIKNYWNTRIKRLQRAGLPIYPPETSVQAMKECQKSQDMGSCREGEKNRHDASQKNCFDIPHEFKTLELNQGLLSCPHALLDLPASSILQKGVNSSHSFGFMFQAMHPQKRLRDLETPFCNCVGITTDSFPSFDPYEDDTYGKLGRTFWLSSPYDADLNVNNPSIVDVLLGSHALINGNSSSSEPIVAMKSELPSLQYSASHGGSWPIPPSPLPSLESFDTSIQTPLRDQKQSDCPSPRSSGLLEAIVYESQSLKILKNKSCPQISETSPMAGYTVESLPQSIAKWEACGDPISPFSQSAASVFGETLISRSSSDEPLSAEAMPGYKIKPEAVDWISLESDEKKDISSLQLECMRPDVLLDSFWFGQCIWHNKDQFITAMDMGQLLGDDTNRCN</sequence>
<evidence type="ECO:0000259" key="9">
    <source>
        <dbReference type="PROSITE" id="PS50090"/>
    </source>
</evidence>
<feature type="region of interest" description="Disordered" evidence="8">
    <location>
        <begin position="74"/>
        <end position="101"/>
    </location>
</feature>
<evidence type="ECO:0000256" key="4">
    <source>
        <dbReference type="ARBA" id="ARBA00023125"/>
    </source>
</evidence>
<comment type="caution">
    <text evidence="11">The sequence shown here is derived from an EMBL/GenBank/DDBJ whole genome shotgun (WGS) entry which is preliminary data.</text>
</comment>
<dbReference type="GO" id="GO:0040008">
    <property type="term" value="P:regulation of growth"/>
    <property type="evidence" value="ECO:0007669"/>
    <property type="project" value="UniProtKB-ARBA"/>
</dbReference>
<dbReference type="PROSITE" id="PS50090">
    <property type="entry name" value="MYB_LIKE"/>
    <property type="match status" value="2"/>
</dbReference>
<keyword evidence="12" id="KW-1185">Reference proteome</keyword>
<proteinExistence type="predicted"/>
<dbReference type="Pfam" id="PF00249">
    <property type="entry name" value="Myb_DNA-binding"/>
    <property type="match status" value="2"/>
</dbReference>
<dbReference type="GO" id="GO:0005634">
    <property type="term" value="C:nucleus"/>
    <property type="evidence" value="ECO:0007669"/>
    <property type="project" value="UniProtKB-SubCell"/>
</dbReference>
<dbReference type="FunFam" id="1.10.10.60:FF:000119">
    <property type="entry name" value="Transcription factor GAMYB"/>
    <property type="match status" value="1"/>
</dbReference>
<gene>
    <name evidence="11" type="ORF">Nepgr_009453</name>
</gene>
<evidence type="ECO:0000313" key="11">
    <source>
        <dbReference type="EMBL" id="GMH07613.1"/>
    </source>
</evidence>
<dbReference type="AlphaFoldDB" id="A0AAD3SAK4"/>
<accession>A0AAD3SAK4</accession>
<evidence type="ECO:0000313" key="12">
    <source>
        <dbReference type="Proteomes" id="UP001279734"/>
    </source>
</evidence>
<keyword evidence="3" id="KW-0805">Transcription regulation</keyword>
<comment type="subcellular location">
    <subcellularLocation>
        <location evidence="1">Nucleus</location>
    </subcellularLocation>
</comment>
<keyword evidence="2" id="KW-0677">Repeat</keyword>
<dbReference type="EMBL" id="BSYO01000007">
    <property type="protein sequence ID" value="GMH07613.1"/>
    <property type="molecule type" value="Genomic_DNA"/>
</dbReference>
<evidence type="ECO:0000259" key="10">
    <source>
        <dbReference type="PROSITE" id="PS51294"/>
    </source>
</evidence>
<dbReference type="InterPro" id="IPR001005">
    <property type="entry name" value="SANT/Myb"/>
</dbReference>
<dbReference type="GO" id="GO:0045893">
    <property type="term" value="P:positive regulation of DNA-templated transcription"/>
    <property type="evidence" value="ECO:0007669"/>
    <property type="project" value="UniProtKB-ARBA"/>
</dbReference>
<reference evidence="11" key="1">
    <citation type="submission" date="2023-05" db="EMBL/GenBank/DDBJ databases">
        <title>Nepenthes gracilis genome sequencing.</title>
        <authorList>
            <person name="Fukushima K."/>
        </authorList>
    </citation>
    <scope>NUCLEOTIDE SEQUENCE</scope>
    <source>
        <strain evidence="11">SING2019-196</strain>
    </source>
</reference>
<feature type="domain" description="HTH myb-type" evidence="10">
    <location>
        <begin position="96"/>
        <end position="148"/>
    </location>
</feature>
<dbReference type="InterPro" id="IPR009057">
    <property type="entry name" value="Homeodomain-like_sf"/>
</dbReference>
<evidence type="ECO:0000256" key="1">
    <source>
        <dbReference type="ARBA" id="ARBA00004123"/>
    </source>
</evidence>
<protein>
    <recommendedName>
        <fullName evidence="13">Transcription factor GAMYB-like</fullName>
    </recommendedName>
</protein>
<dbReference type="SMART" id="SM00717">
    <property type="entry name" value="SANT"/>
    <property type="match status" value="2"/>
</dbReference>
<dbReference type="CDD" id="cd00167">
    <property type="entry name" value="SANT"/>
    <property type="match status" value="2"/>
</dbReference>
<evidence type="ECO:0000256" key="7">
    <source>
        <dbReference type="ARBA" id="ARBA00023242"/>
    </source>
</evidence>
<dbReference type="GO" id="GO:0048235">
    <property type="term" value="P:pollen sperm cell differentiation"/>
    <property type="evidence" value="ECO:0007669"/>
    <property type="project" value="UniProtKB-ARBA"/>
</dbReference>
<dbReference type="PANTHER" id="PTHR47995:SF18">
    <property type="entry name" value="TRANSCRIPTION FACTOR MYB65"/>
    <property type="match status" value="1"/>
</dbReference>
<dbReference type="SUPFAM" id="SSF46689">
    <property type="entry name" value="Homeodomain-like"/>
    <property type="match status" value="1"/>
</dbReference>
<dbReference type="PROSITE" id="PS51294">
    <property type="entry name" value="HTH_MYB"/>
    <property type="match status" value="2"/>
</dbReference>
<name>A0AAD3SAK4_NEPGR</name>